<dbReference type="InterPro" id="IPR021861">
    <property type="entry name" value="THO_THOC1"/>
</dbReference>
<feature type="compositionally biased region" description="Polar residues" evidence="1">
    <location>
        <begin position="670"/>
        <end position="681"/>
    </location>
</feature>
<name>A0AAX4H7I2_9ASCO</name>
<dbReference type="KEGG" id="asau:88172787"/>
<feature type="region of interest" description="Disordered" evidence="1">
    <location>
        <begin position="618"/>
        <end position="707"/>
    </location>
</feature>
<dbReference type="EMBL" id="CP138895">
    <property type="protein sequence ID" value="WPK24448.1"/>
    <property type="molecule type" value="Genomic_DNA"/>
</dbReference>
<evidence type="ECO:0000256" key="1">
    <source>
        <dbReference type="SAM" id="MobiDB-lite"/>
    </source>
</evidence>
<dbReference type="Proteomes" id="UP001338582">
    <property type="component" value="Chromosome 2"/>
</dbReference>
<dbReference type="Pfam" id="PF11957">
    <property type="entry name" value="efThoc1"/>
    <property type="match status" value="1"/>
</dbReference>
<dbReference type="AlphaFoldDB" id="A0AAX4H7I2"/>
<protein>
    <recommendedName>
        <fullName evidence="4">THO complex subunit HPR1</fullName>
    </recommendedName>
</protein>
<feature type="region of interest" description="Disordered" evidence="1">
    <location>
        <begin position="741"/>
        <end position="788"/>
    </location>
</feature>
<gene>
    <name evidence="2" type="ORF">PUMCH_001722</name>
</gene>
<sequence length="788" mass="88754">MLLADSIESTKTLVQQYIKKKSNEADKQENILLSPAAIDLDSTELVSIIDKIHILPKLDISESDTDVKTQADDFLSSANTLAKIFCLDMGLSLVADVYLNEIRLNLSNESLEKTDFQGTEIDKELLCAVEKLSLLFDTILHLYKAGGLPAVKNSFYSILQTVLETLLLVSTDAIGVFWNYMESRRDIMSSGFFDANSPLDRIALLKICNGLTDMYYERNSSGKYDSYEKDTFSDVFQARVRAFVTSIFNFDDATGLNKLLMLARRTNKEPHLGPSKTSDGHLLRDILSFQRLLRDPYTFLKNPRLLSSQVDAMSRLSAYFLDEEGRYAKIHPPRDLFAVKPETSASTQGDQKTDLIFSPEQYWLSAFAQTATSEELEAIKNQDEKYATKRFDQSKFRKLLLVQLFMVSCFFLELQASRKLTMLKSTDIPASAKHIIDETTPEHLAVKFQKMKRDILHQIRSCNTLLLFILQHLSHSEEYWWSWLIDGKQKGGSTLVSFDDFTEKDIAETQQKFDAAAPYKTKRYFNTYATPQLSRRMKVQTGLALLETSHAEPLDPSTEIEGLKSQIVNTEDENLRQHLIDQKDILVWKKIKDARSRDWLLLNSVLDPADLTDERVTLDDRKKDQADPADMDVDDEKKDPVDSADMDVDDEKATEPAQVEAFQENKDSNDTITEQTTNELTPSEDLAPNTTAALSSESPLTTSPKIPSELVGLYGNDTRVNTIDKDSTIPTPLESVNTEALAANEDDPVHALSAEPGPETTQTPAKRAAPEEPADGQENPKRQATSPK</sequence>
<feature type="compositionally biased region" description="Acidic residues" evidence="1">
    <location>
        <begin position="642"/>
        <end position="652"/>
    </location>
</feature>
<evidence type="ECO:0000313" key="3">
    <source>
        <dbReference type="Proteomes" id="UP001338582"/>
    </source>
</evidence>
<reference evidence="2 3" key="1">
    <citation type="submission" date="2023-10" db="EMBL/GenBank/DDBJ databases">
        <title>Draft Genome Sequence of Candida saopaulonensis from a very Premature Infant with Sepsis.</title>
        <authorList>
            <person name="Ning Y."/>
            <person name="Dai R."/>
            <person name="Xiao M."/>
            <person name="Xu Y."/>
            <person name="Yan Q."/>
            <person name="Zhang L."/>
        </authorList>
    </citation>
    <scope>NUCLEOTIDE SEQUENCE [LARGE SCALE GENOMIC DNA]</scope>
    <source>
        <strain evidence="2 3">19XY460</strain>
    </source>
</reference>
<evidence type="ECO:0008006" key="4">
    <source>
        <dbReference type="Google" id="ProtNLM"/>
    </source>
</evidence>
<proteinExistence type="predicted"/>
<accession>A0AAX4H7I2</accession>
<keyword evidence="3" id="KW-1185">Reference proteome</keyword>
<dbReference type="GeneID" id="88172787"/>
<feature type="compositionally biased region" description="Polar residues" evidence="1">
    <location>
        <begin position="688"/>
        <end position="705"/>
    </location>
</feature>
<evidence type="ECO:0000313" key="2">
    <source>
        <dbReference type="EMBL" id="WPK24448.1"/>
    </source>
</evidence>
<dbReference type="RefSeq" id="XP_062876831.1">
    <property type="nucleotide sequence ID" value="XM_063020761.1"/>
</dbReference>
<organism evidence="2 3">
    <name type="scientific">Australozyma saopauloensis</name>
    <dbReference type="NCBI Taxonomy" id="291208"/>
    <lineage>
        <taxon>Eukaryota</taxon>
        <taxon>Fungi</taxon>
        <taxon>Dikarya</taxon>
        <taxon>Ascomycota</taxon>
        <taxon>Saccharomycotina</taxon>
        <taxon>Pichiomycetes</taxon>
        <taxon>Metschnikowiaceae</taxon>
        <taxon>Australozyma</taxon>
    </lineage>
</organism>